<feature type="domain" description="KATNIP" evidence="1">
    <location>
        <begin position="301"/>
        <end position="551"/>
    </location>
</feature>
<feature type="domain" description="KATNIP" evidence="1">
    <location>
        <begin position="674"/>
        <end position="810"/>
    </location>
</feature>
<dbReference type="Pfam" id="PF14652">
    <property type="entry name" value="DUF4457"/>
    <property type="match status" value="3"/>
</dbReference>
<feature type="domain" description="KATNIP" evidence="1">
    <location>
        <begin position="559"/>
        <end position="662"/>
    </location>
</feature>
<evidence type="ECO:0000259" key="1">
    <source>
        <dbReference type="Pfam" id="PF14652"/>
    </source>
</evidence>
<reference evidence="2" key="1">
    <citation type="submission" date="2021-12" db="EMBL/GenBank/DDBJ databases">
        <authorList>
            <person name="King R."/>
        </authorList>
    </citation>
    <scope>NUCLEOTIDE SEQUENCE</scope>
</reference>
<accession>A0A9P0BJ24</accession>
<dbReference type="EMBL" id="OV121140">
    <property type="protein sequence ID" value="CAH0564254.1"/>
    <property type="molecule type" value="Genomic_DNA"/>
</dbReference>
<dbReference type="OrthoDB" id="304622at2759"/>
<organism evidence="2 3">
    <name type="scientific">Brassicogethes aeneus</name>
    <name type="common">Rape pollen beetle</name>
    <name type="synonym">Meligethes aeneus</name>
    <dbReference type="NCBI Taxonomy" id="1431903"/>
    <lineage>
        <taxon>Eukaryota</taxon>
        <taxon>Metazoa</taxon>
        <taxon>Ecdysozoa</taxon>
        <taxon>Arthropoda</taxon>
        <taxon>Hexapoda</taxon>
        <taxon>Insecta</taxon>
        <taxon>Pterygota</taxon>
        <taxon>Neoptera</taxon>
        <taxon>Endopterygota</taxon>
        <taxon>Coleoptera</taxon>
        <taxon>Polyphaga</taxon>
        <taxon>Cucujiformia</taxon>
        <taxon>Nitidulidae</taxon>
        <taxon>Meligethinae</taxon>
        <taxon>Brassicogethes</taxon>
    </lineage>
</organism>
<dbReference type="AlphaFoldDB" id="A0A9P0BJ24"/>
<dbReference type="Proteomes" id="UP001154078">
    <property type="component" value="Chromosome 9"/>
</dbReference>
<dbReference type="InterPro" id="IPR027859">
    <property type="entry name" value="KATNIP_dom"/>
</dbReference>
<sequence>MEGKIASNSNNIKENEDLTISSTNIPTHGSIPKWLEDITNSLSQNTKESSMGSQISVTPHIYSGTTIPSRILDVEREKICRPSQSAQFGRRSSLTSNIFNKDLPRHVSLNSNDYYLTNLDDPFDATILSSHPKNLENSWKGLTEFNQHNRGRLDSANFKGLIELNQKLGDSGDETYNLTEVERAKSEMTNYKDHVFHYETDQLLKNPFFEKTMQVYNDKVAKENQMREDIIQELLNENEKITSVRRNSFTEATQTERSQERNFKYKQRRQRSKSTIGIPDNFQDNVFVIPELPYGKSMIIDIRSTWGDKYYVGLNGVEIFDVTGKIARVKNITAIPPDVNVLPECKNDPRVISNLLDGVNRTQDDMHIWLAPFDKGSSHIIIIEFVEITTIAMLRIWNYNKSRIHSYRGVKDVIIYLDNAVVFRGEIAKACGGMMGGVDAFGDTILFTIEEEILERISKNDTSYACLTSKPSSPSQTEISRPPTREIQIRPVTGVKQINTAEPQEQILLGASVMEIVLLNNWGNKNFIGLTGLEILESSDSLVEIDDKNMTCNMGKCLKLKNVINGENITTKRKDMWIIPFYMDDEVVLTIKFDKIKYISGIRVWNYNENLEMTYAGVRTLKIRLDGNDVINNLIQNNEFLLRRAPGNTEYNFGQEIKFFETPCNMLLPIEPSCITGFVIQFLIHSTWEDKYYCGLNGIEIYDGNNKKIELEEQNICACPESINTLPEVADDIRTPEKLIDNINDDKSGAHSWLAPIIPKILNKIFIVMDIPISILHVKMWNYSKNPARGVKEFAILVDDLIIYNGTLKKYDPTSKDNSQIITLSDSDATDDDAISSLRSLQDVLLLNESAAETPKQKIVPPDEALRPFTCVNPFNRSFSSNSQ</sequence>
<name>A0A9P0BJ24_BRAAE</name>
<gene>
    <name evidence="2" type="ORF">MELIAE_LOCUS12851</name>
</gene>
<dbReference type="PANTHER" id="PTHR21534:SF0">
    <property type="entry name" value="KATANIN-INTERACTING PROTEIN"/>
    <property type="match status" value="1"/>
</dbReference>
<keyword evidence="3" id="KW-1185">Reference proteome</keyword>
<proteinExistence type="predicted"/>
<evidence type="ECO:0000313" key="3">
    <source>
        <dbReference type="Proteomes" id="UP001154078"/>
    </source>
</evidence>
<dbReference type="InterPro" id="IPR026704">
    <property type="entry name" value="KATNIP"/>
</dbReference>
<evidence type="ECO:0000313" key="2">
    <source>
        <dbReference type="EMBL" id="CAH0564254.1"/>
    </source>
</evidence>
<protein>
    <recommendedName>
        <fullName evidence="1">KATNIP domain-containing protein</fullName>
    </recommendedName>
</protein>
<dbReference type="PANTHER" id="PTHR21534">
    <property type="entry name" value="KATANIN-INTERACTING PROTEIN"/>
    <property type="match status" value="1"/>
</dbReference>